<dbReference type="GeneID" id="108998275"/>
<dbReference type="NCBIfam" id="TIGR01494">
    <property type="entry name" value="ATPase_P-type"/>
    <property type="match status" value="2"/>
</dbReference>
<sequence length="949" mass="105799">MGHKLSTILNASNIQRSLPISHPARQTLLNNNDSGVPRNGTSNSVFGFLRRLMSGGKIDGGSRTEAEEKVYSWLYALAMSDKYLVFEYVGSTERGLSFTEAERRLRENGPNVPLDYSFPRWWNLLWTAFFHPFNIILIVLSVLSYITSDVPNGCIMLVLVFISVSLRFYQEYSSSKAAMKLSQLVRCPVKVQRCAGRVVQTELIVQVDQRDVVPGDIVIFEPGDLFPGDVRLLSSKHLVVSQSSLTGESMATEKTADVREDQGTPLLDLKNICFMGTNVVSGSGTGLVVSTGSKTYMSTMFSAIGKKKPPDDFERGVRRISYVLIAVMLVVVTIIVLIDYITSYNLSESVLFGISVASALTPQMLPLIVNISLAKGALSMARERCIVKSVTAIRYMGSMDILCIDKTGTLTMNRAIMVNHLDSEGSSREKVLQFAFLNSYFKTDQKYPLDDAILAYVYTNGHRLQPSKWRKIDEIPFDFIRRRVSVILETDSHAEYGNLQLCDRFMVTKGALEEVMKVCSFVEHIDKGEITNLSPEDHRRILSMAEEISNEGLRTIGVAIKRLKPKNGDGNLVDDETFESDMVFLGLITFYDPPKDTAKQALWRLAEKGVKAKVLTGDSLSLAIKVCKEVGIKTTHVITGPELELLDQDSFHETVKRAAVLARLTPTQKFRVVKSLQTVGNHVVGFLGDGVNDSLALDAADVGISVDSGVSVAKDFADIILLEKDLNVLVAGVEQGRLTFGNTMKYIKMSVIANIGSVVSLLISTLVLQYEPLTPRELLTQNFLYSVGQIAIPWDKMEDDSVKTPQRWSKKGLPMFILWNGPVCTLCDVSTLMFIWFYYKSKSNTVEDMSFFRSAWFVEGLLMQTLIFHLIRTEKIPFIQDVASWPVICSTVVISAIGIAIPFTPIGKVMGFVHLPLSYFGFLVVLFLGYFSVGQVVKRLYILVFKRWL</sequence>
<keyword evidence="10" id="KW-0479">Metal-binding</keyword>
<evidence type="ECO:0000256" key="17">
    <source>
        <dbReference type="ARBA" id="ARBA00023136"/>
    </source>
</evidence>
<evidence type="ECO:0000256" key="12">
    <source>
        <dbReference type="ARBA" id="ARBA00022837"/>
    </source>
</evidence>
<dbReference type="RefSeq" id="XP_018830333.2">
    <property type="nucleotide sequence ID" value="XM_018974788.2"/>
</dbReference>
<dbReference type="InterPro" id="IPR008250">
    <property type="entry name" value="ATPase_P-typ_transduc_dom_A_sf"/>
</dbReference>
<keyword evidence="8" id="KW-0597">Phosphoprotein</keyword>
<reference evidence="21" key="1">
    <citation type="submission" date="2025-08" db="UniProtKB">
        <authorList>
            <consortium name="RefSeq"/>
        </authorList>
    </citation>
    <scope>IDENTIFICATION</scope>
    <source>
        <tissue evidence="21">Leaves</tissue>
    </source>
</reference>
<evidence type="ECO:0000313" key="21">
    <source>
        <dbReference type="RefSeq" id="XP_018830333.2"/>
    </source>
</evidence>
<keyword evidence="15" id="KW-1278">Translocase</keyword>
<evidence type="ECO:0000256" key="16">
    <source>
        <dbReference type="ARBA" id="ARBA00022989"/>
    </source>
</evidence>
<keyword evidence="20" id="KW-1185">Reference proteome</keyword>
<evidence type="ECO:0000256" key="1">
    <source>
        <dbReference type="ARBA" id="ARBA00003954"/>
    </source>
</evidence>
<dbReference type="InterPro" id="IPR004014">
    <property type="entry name" value="ATPase_P-typ_cation-transptr_N"/>
</dbReference>
<evidence type="ECO:0000256" key="11">
    <source>
        <dbReference type="ARBA" id="ARBA00022741"/>
    </source>
</evidence>
<dbReference type="InterPro" id="IPR018303">
    <property type="entry name" value="ATPase_P-typ_P_site"/>
</dbReference>
<keyword evidence="14" id="KW-0460">Magnesium</keyword>
<dbReference type="InterPro" id="IPR044492">
    <property type="entry name" value="P_typ_ATPase_HD_dom"/>
</dbReference>
<keyword evidence="16" id="KW-1133">Transmembrane helix</keyword>
<accession>A0A2I4FFA6</accession>
<dbReference type="InterPro" id="IPR006415">
    <property type="entry name" value="P-type_ATPase_IIIB"/>
</dbReference>
<dbReference type="InterPro" id="IPR036412">
    <property type="entry name" value="HAD-like_sf"/>
</dbReference>
<dbReference type="SUPFAM" id="SSF81660">
    <property type="entry name" value="Metal cation-transporting ATPase, ATP-binding domain N"/>
    <property type="match status" value="1"/>
</dbReference>
<protein>
    <recommendedName>
        <fullName evidence="5">Magnesium-transporting ATPase, P-type 1</fullName>
        <ecNumber evidence="4">7.2.2.14</ecNumber>
    </recommendedName>
    <alternativeName>
        <fullName evidence="18">Mg(2+) transport ATPase, P-type 1</fullName>
    </alternativeName>
</protein>
<evidence type="ECO:0000256" key="13">
    <source>
        <dbReference type="ARBA" id="ARBA00022840"/>
    </source>
</evidence>
<name>A0A2I4FFA6_JUGRE</name>
<dbReference type="Pfam" id="PF00122">
    <property type="entry name" value="E1-E2_ATPase"/>
    <property type="match status" value="1"/>
</dbReference>
<evidence type="ECO:0000256" key="6">
    <source>
        <dbReference type="ARBA" id="ARBA00022475"/>
    </source>
</evidence>
<evidence type="ECO:0000256" key="9">
    <source>
        <dbReference type="ARBA" id="ARBA00022692"/>
    </source>
</evidence>
<comment type="catalytic activity">
    <reaction evidence="19">
        <text>Mg(2+)(out) + ATP + H2O = Mg(2+)(in) + ADP + phosphate + H(+)</text>
        <dbReference type="Rhea" id="RHEA:10260"/>
        <dbReference type="ChEBI" id="CHEBI:15377"/>
        <dbReference type="ChEBI" id="CHEBI:15378"/>
        <dbReference type="ChEBI" id="CHEBI:18420"/>
        <dbReference type="ChEBI" id="CHEBI:30616"/>
        <dbReference type="ChEBI" id="CHEBI:43474"/>
        <dbReference type="ChEBI" id="CHEBI:456216"/>
        <dbReference type="EC" id="7.2.2.14"/>
    </reaction>
</comment>
<dbReference type="GO" id="GO:0005886">
    <property type="term" value="C:plasma membrane"/>
    <property type="evidence" value="ECO:0000318"/>
    <property type="project" value="GO_Central"/>
</dbReference>
<dbReference type="SUPFAM" id="SSF56784">
    <property type="entry name" value="HAD-like"/>
    <property type="match status" value="1"/>
</dbReference>
<dbReference type="Pfam" id="PF00690">
    <property type="entry name" value="Cation_ATPase_N"/>
    <property type="match status" value="1"/>
</dbReference>
<dbReference type="NCBIfam" id="TIGR01524">
    <property type="entry name" value="ATPase-IIIB_Mg"/>
    <property type="match status" value="1"/>
</dbReference>
<dbReference type="GO" id="GO:0046872">
    <property type="term" value="F:metal ion binding"/>
    <property type="evidence" value="ECO:0007669"/>
    <property type="project" value="UniProtKB-KW"/>
</dbReference>
<evidence type="ECO:0000256" key="7">
    <source>
        <dbReference type="ARBA" id="ARBA00022519"/>
    </source>
</evidence>
<evidence type="ECO:0000256" key="19">
    <source>
        <dbReference type="ARBA" id="ARBA00047295"/>
    </source>
</evidence>
<keyword evidence="9" id="KW-0812">Transmembrane</keyword>
<dbReference type="InterPro" id="IPR023214">
    <property type="entry name" value="HAD_sf"/>
</dbReference>
<dbReference type="SFLD" id="SFLDG00002">
    <property type="entry name" value="C1.7:_P-type_atpase_like"/>
    <property type="match status" value="1"/>
</dbReference>
<evidence type="ECO:0000256" key="14">
    <source>
        <dbReference type="ARBA" id="ARBA00022842"/>
    </source>
</evidence>
<keyword evidence="6" id="KW-1003">Cell membrane</keyword>
<dbReference type="KEGG" id="jre:108998275"/>
<dbReference type="AlphaFoldDB" id="A0A2I4FFA6"/>
<evidence type="ECO:0000256" key="15">
    <source>
        <dbReference type="ARBA" id="ARBA00022967"/>
    </source>
</evidence>
<dbReference type="SUPFAM" id="SSF81653">
    <property type="entry name" value="Calcium ATPase, transduction domain A"/>
    <property type="match status" value="1"/>
</dbReference>
<dbReference type="Gene3D" id="2.70.150.10">
    <property type="entry name" value="Calcium-transporting ATPase, cytoplasmic transduction domain A"/>
    <property type="match status" value="1"/>
</dbReference>
<dbReference type="Gene3D" id="3.40.50.1000">
    <property type="entry name" value="HAD superfamily/HAD-like"/>
    <property type="match status" value="1"/>
</dbReference>
<dbReference type="Gene3D" id="1.20.1110.10">
    <property type="entry name" value="Calcium-transporting ATPase, transmembrane domain"/>
    <property type="match status" value="1"/>
</dbReference>
<dbReference type="Pfam" id="PF13246">
    <property type="entry name" value="Cation_ATPase"/>
    <property type="match status" value="1"/>
</dbReference>
<gene>
    <name evidence="21" type="primary">LOC108998275</name>
</gene>
<dbReference type="InterPro" id="IPR001757">
    <property type="entry name" value="P_typ_ATPase"/>
</dbReference>
<dbReference type="EC" id="7.2.2.14" evidence="4"/>
<keyword evidence="13" id="KW-0067">ATP-binding</keyword>
<evidence type="ECO:0000256" key="2">
    <source>
        <dbReference type="ARBA" id="ARBA00004429"/>
    </source>
</evidence>
<dbReference type="Gene3D" id="3.40.1110.10">
    <property type="entry name" value="Calcium-transporting ATPase, cytoplasmic domain N"/>
    <property type="match status" value="1"/>
</dbReference>
<dbReference type="InterPro" id="IPR023299">
    <property type="entry name" value="ATPase_P-typ_cyto_dom_N"/>
</dbReference>
<organism evidence="20 21">
    <name type="scientific">Juglans regia</name>
    <name type="common">English walnut</name>
    <dbReference type="NCBI Taxonomy" id="51240"/>
    <lineage>
        <taxon>Eukaryota</taxon>
        <taxon>Viridiplantae</taxon>
        <taxon>Streptophyta</taxon>
        <taxon>Embryophyta</taxon>
        <taxon>Tracheophyta</taxon>
        <taxon>Spermatophyta</taxon>
        <taxon>Magnoliopsida</taxon>
        <taxon>eudicotyledons</taxon>
        <taxon>Gunneridae</taxon>
        <taxon>Pentapetalae</taxon>
        <taxon>rosids</taxon>
        <taxon>fabids</taxon>
        <taxon>Fagales</taxon>
        <taxon>Juglandaceae</taxon>
        <taxon>Juglans</taxon>
    </lineage>
</organism>
<dbReference type="PANTHER" id="PTHR24093">
    <property type="entry name" value="CATION TRANSPORTING ATPASE"/>
    <property type="match status" value="1"/>
</dbReference>
<evidence type="ECO:0000256" key="4">
    <source>
        <dbReference type="ARBA" id="ARBA00012786"/>
    </source>
</evidence>
<dbReference type="GO" id="GO:0005524">
    <property type="term" value="F:ATP binding"/>
    <property type="evidence" value="ECO:0007669"/>
    <property type="project" value="UniProtKB-KW"/>
</dbReference>
<dbReference type="PANTHER" id="PTHR24093:SF128">
    <property type="entry name" value="MAGNESIUM-TRANSPORTING ATPASE, P-TYPE 1"/>
    <property type="match status" value="1"/>
</dbReference>
<dbReference type="GO" id="GO:0015444">
    <property type="term" value="F:P-type magnesium transporter activity"/>
    <property type="evidence" value="ECO:0007669"/>
    <property type="project" value="UniProtKB-EC"/>
</dbReference>
<keyword evidence="12" id="KW-0106">Calcium</keyword>
<dbReference type="InterPro" id="IPR023298">
    <property type="entry name" value="ATPase_P-typ_TM_dom_sf"/>
</dbReference>
<proteinExistence type="inferred from homology"/>
<dbReference type="SUPFAM" id="SSF81665">
    <property type="entry name" value="Calcium ATPase, transmembrane domain M"/>
    <property type="match status" value="1"/>
</dbReference>
<evidence type="ECO:0000256" key="5">
    <source>
        <dbReference type="ARBA" id="ARBA00013555"/>
    </source>
</evidence>
<evidence type="ECO:0000256" key="10">
    <source>
        <dbReference type="ARBA" id="ARBA00022723"/>
    </source>
</evidence>
<keyword evidence="7" id="KW-0997">Cell inner membrane</keyword>
<dbReference type="PRINTS" id="PR01836">
    <property type="entry name" value="MGATPASE"/>
</dbReference>
<evidence type="ECO:0000256" key="8">
    <source>
        <dbReference type="ARBA" id="ARBA00022553"/>
    </source>
</evidence>
<keyword evidence="11" id="KW-0547">Nucleotide-binding</keyword>
<dbReference type="Pfam" id="PF00689">
    <property type="entry name" value="Cation_ATPase_C"/>
    <property type="match status" value="1"/>
</dbReference>
<comment type="function">
    <text evidence="1">Mediates magnesium influx to the cytosol.</text>
</comment>
<dbReference type="Proteomes" id="UP000235220">
    <property type="component" value="Chromosome 12"/>
</dbReference>
<dbReference type="SMART" id="SM00831">
    <property type="entry name" value="Cation_ATPase_N"/>
    <property type="match status" value="1"/>
</dbReference>
<dbReference type="InterPro" id="IPR059000">
    <property type="entry name" value="ATPase_P-type_domA"/>
</dbReference>
<dbReference type="GO" id="GO:0016887">
    <property type="term" value="F:ATP hydrolysis activity"/>
    <property type="evidence" value="ECO:0007669"/>
    <property type="project" value="InterPro"/>
</dbReference>
<evidence type="ECO:0000256" key="3">
    <source>
        <dbReference type="ARBA" id="ARBA00008746"/>
    </source>
</evidence>
<comment type="subcellular location">
    <subcellularLocation>
        <location evidence="2">Cell inner membrane</location>
        <topology evidence="2">Multi-pass membrane protein</topology>
    </subcellularLocation>
</comment>
<evidence type="ECO:0000256" key="18">
    <source>
        <dbReference type="ARBA" id="ARBA00029806"/>
    </source>
</evidence>
<dbReference type="STRING" id="51240.A0A2I4FFA6"/>
<dbReference type="OrthoDB" id="158672at2759"/>
<dbReference type="PROSITE" id="PS00154">
    <property type="entry name" value="ATPASE_E1_E2"/>
    <property type="match status" value="1"/>
</dbReference>
<dbReference type="InterPro" id="IPR006068">
    <property type="entry name" value="ATPase_P-typ_cation-transptr_C"/>
</dbReference>
<comment type="similarity">
    <text evidence="3">Belongs to the cation transport ATPase (P-type) (TC 3.A.3) family. Type IIIB subfamily.</text>
</comment>
<dbReference type="SFLD" id="SFLDF00027">
    <property type="entry name" value="p-type_atpase"/>
    <property type="match status" value="1"/>
</dbReference>
<dbReference type="SFLD" id="SFLDS00003">
    <property type="entry name" value="Haloacid_Dehalogenase"/>
    <property type="match status" value="1"/>
</dbReference>
<dbReference type="GO" id="GO:0019829">
    <property type="term" value="F:ATPase-coupled monoatomic cation transmembrane transporter activity"/>
    <property type="evidence" value="ECO:0000318"/>
    <property type="project" value="GO_Central"/>
</dbReference>
<dbReference type="Gramene" id="Jr12_02710_p1">
    <property type="protein sequence ID" value="cds.Jr12_02710_p1"/>
    <property type="gene ID" value="Jr12_02710"/>
</dbReference>
<keyword evidence="17" id="KW-0472">Membrane</keyword>
<evidence type="ECO:0000313" key="20">
    <source>
        <dbReference type="Proteomes" id="UP000235220"/>
    </source>
</evidence>